<keyword evidence="1" id="KW-0472">Membrane</keyword>
<comment type="caution">
    <text evidence="2">The sequence shown here is derived from an EMBL/GenBank/DDBJ whole genome shotgun (WGS) entry which is preliminary data.</text>
</comment>
<feature type="transmembrane region" description="Helical" evidence="1">
    <location>
        <begin position="375"/>
        <end position="395"/>
    </location>
</feature>
<evidence type="ECO:0000313" key="2">
    <source>
        <dbReference type="EMBL" id="PHJ94575.1"/>
    </source>
</evidence>
<dbReference type="RefSeq" id="WP_099071181.1">
    <property type="nucleotide sequence ID" value="NZ_LAHD01000161.1"/>
</dbReference>
<feature type="transmembrane region" description="Helical" evidence="1">
    <location>
        <begin position="190"/>
        <end position="214"/>
    </location>
</feature>
<dbReference type="GeneID" id="57093628"/>
<keyword evidence="1" id="KW-0812">Transmembrane</keyword>
<protein>
    <submittedName>
        <fullName evidence="2">Uncharacterized protein</fullName>
    </submittedName>
</protein>
<name>A0A9Q5Z5J9_NOSLI</name>
<dbReference type="Proteomes" id="UP000222310">
    <property type="component" value="Unassembled WGS sequence"/>
</dbReference>
<organism evidence="2 3">
    <name type="scientific">Nostoc linckia z8</name>
    <dbReference type="NCBI Taxonomy" id="1628746"/>
    <lineage>
        <taxon>Bacteria</taxon>
        <taxon>Bacillati</taxon>
        <taxon>Cyanobacteriota</taxon>
        <taxon>Cyanophyceae</taxon>
        <taxon>Nostocales</taxon>
        <taxon>Nostocaceae</taxon>
        <taxon>Nostoc</taxon>
    </lineage>
</organism>
<evidence type="ECO:0000256" key="1">
    <source>
        <dbReference type="SAM" id="Phobius"/>
    </source>
</evidence>
<sequence length="396" mass="46995">MCSRLEEYEKVVRGKWQQYDRQESEEISLRQEIRLHLNAAIRLQPLTNKQIQAYLASLNQREIWETLLLDSELLKLVKTPLFLSILGFISFENTLSLKHWKTLTSTKARLEYLFDAYWEAAITRDIVTPQMELQGYRSPTYRRKNPPSRRQTRKWLVFLAQQLHRESQTEFFIEEMQPQMLTKKIYQWQYWFLLFSFAVVCTGIIVTTSLLPYFQPPSSLGIFWLVLVLGLIPGFIFATESKPDGARLILYPFVTLFCWLFKRDIPREFRQNIPIIHKIYLSHRLRIRIPSFQELESHVLLTIEIIRLALFSFGNQEIDDLLPLRLVASSFLLIYLMPIILLIHLIHILIGKIIYSFGFNKSGLNIIRNVNKISYRANLEIKNITFFYLIVILFFH</sequence>
<gene>
    <name evidence="2" type="ORF">VF08_33530</name>
</gene>
<evidence type="ECO:0000313" key="3">
    <source>
        <dbReference type="Proteomes" id="UP000222310"/>
    </source>
</evidence>
<dbReference type="AlphaFoldDB" id="A0A9Q5Z5J9"/>
<accession>A0A9Q5Z5J9</accession>
<keyword evidence="1" id="KW-1133">Transmembrane helix</keyword>
<dbReference type="EMBL" id="LAHD01000161">
    <property type="protein sequence ID" value="PHJ94575.1"/>
    <property type="molecule type" value="Genomic_DNA"/>
</dbReference>
<feature type="transmembrane region" description="Helical" evidence="1">
    <location>
        <begin position="220"/>
        <end position="238"/>
    </location>
</feature>
<reference evidence="2 3" key="1">
    <citation type="submission" date="2015-02" db="EMBL/GenBank/DDBJ databases">
        <title>Nostoc linckia genome annotation.</title>
        <authorList>
            <person name="Zhou Z."/>
        </authorList>
    </citation>
    <scope>NUCLEOTIDE SEQUENCE [LARGE SCALE GENOMIC DNA]</scope>
    <source>
        <strain evidence="3">z8</strain>
    </source>
</reference>
<feature type="transmembrane region" description="Helical" evidence="1">
    <location>
        <begin position="332"/>
        <end position="355"/>
    </location>
</feature>
<proteinExistence type="predicted"/>